<protein>
    <recommendedName>
        <fullName evidence="3">TonB-dependent receptor-like beta-barrel domain-containing protein</fullName>
    </recommendedName>
</protein>
<dbReference type="AlphaFoldDB" id="A0A0S8K0Z2"/>
<evidence type="ECO:0008006" key="3">
    <source>
        <dbReference type="Google" id="ProtNLM"/>
    </source>
</evidence>
<gene>
    <name evidence="1" type="ORF">AMJ74_02690</name>
</gene>
<dbReference type="EMBL" id="LJVE01000034">
    <property type="protein sequence ID" value="KPL14811.1"/>
    <property type="molecule type" value="Genomic_DNA"/>
</dbReference>
<proteinExistence type="predicted"/>
<sequence>MLGCNTQVQRNREHLVLYLLLLFGYDSLPPLPDLSKISLPEPVLWIQPAERGLLINGYAGQFYGGDLDLDLNTLRARGQFTRNNEWDSTDIGSAQVTAAVTLPRLWLKPNLNAQLLRRRDDYTQITPGLGFAIFTSPVVAAGMFDYSHWIINNETSSEATGEISFIFDRITYFPSMIVRGIYTGRKLKPSLFAQLHISGFHLEFGSPIRTGFPSPILNITYSDLWIEATAGVQTGVKHNTLGEYFKPELPIRYRIDIPAETIRVVVDLGITLNIRNQSFTVGGTYKEWLYRLNIGEDYEISPTRDIKETNLKMCARNNLCFGRIDVRNALHVQYNTNDSAITFLPDIGIIDTFELGVGSLELSADFRYLSQRSGTGKSLPRHYIINTKAGLRLHFLKLYFTVHNITDEKSQVYDDYFYTGRQYAGGLEIKHPL</sequence>
<comment type="caution">
    <text evidence="1">The sequence shown here is derived from an EMBL/GenBank/DDBJ whole genome shotgun (WGS) entry which is preliminary data.</text>
</comment>
<accession>A0A0S8K0Z2</accession>
<dbReference type="Proteomes" id="UP000050975">
    <property type="component" value="Unassembled WGS sequence"/>
</dbReference>
<name>A0A0S8K0Z2_UNCW3</name>
<evidence type="ECO:0000313" key="1">
    <source>
        <dbReference type="EMBL" id="KPL14811.1"/>
    </source>
</evidence>
<reference evidence="1 2" key="1">
    <citation type="journal article" date="2015" name="Microbiome">
        <title>Genomic resolution of linkages in carbon, nitrogen, and sulfur cycling among widespread estuary sediment bacteria.</title>
        <authorList>
            <person name="Baker B.J."/>
            <person name="Lazar C.S."/>
            <person name="Teske A.P."/>
            <person name="Dick G.J."/>
        </authorList>
    </citation>
    <scope>NUCLEOTIDE SEQUENCE [LARGE SCALE GENOMIC DNA]</scope>
    <source>
        <strain evidence="1">SM1_77</strain>
    </source>
</reference>
<organism evidence="1 2">
    <name type="scientific">candidate division WOR_3 bacterium SM1_77</name>
    <dbReference type="NCBI Taxonomy" id="1703778"/>
    <lineage>
        <taxon>Bacteria</taxon>
        <taxon>Bacteria division WOR-3</taxon>
    </lineage>
</organism>
<evidence type="ECO:0000313" key="2">
    <source>
        <dbReference type="Proteomes" id="UP000050975"/>
    </source>
</evidence>